<evidence type="ECO:0000313" key="4">
    <source>
        <dbReference type="EMBL" id="MBR7836093.1"/>
    </source>
</evidence>
<feature type="domain" description="Carrier" evidence="3">
    <location>
        <begin position="1"/>
        <end position="74"/>
    </location>
</feature>
<name>A0A941ES00_9ACTN</name>
<dbReference type="InterPro" id="IPR009081">
    <property type="entry name" value="PP-bd_ACP"/>
</dbReference>
<reference evidence="4" key="1">
    <citation type="submission" date="2021-04" db="EMBL/GenBank/DDBJ databases">
        <title>Genome based classification of Actinospica acidithermotolerans sp. nov., an actinobacterium isolated from an Indonesian hot spring.</title>
        <authorList>
            <person name="Kusuma A.B."/>
            <person name="Putra K.E."/>
            <person name="Nafisah S."/>
            <person name="Loh J."/>
            <person name="Nouioui I."/>
            <person name="Goodfellow M."/>
        </authorList>
    </citation>
    <scope>NUCLEOTIDE SEQUENCE</scope>
    <source>
        <strain evidence="4">CSCA 57</strain>
    </source>
</reference>
<evidence type="ECO:0000259" key="3">
    <source>
        <dbReference type="PROSITE" id="PS50075"/>
    </source>
</evidence>
<dbReference type="Gene3D" id="1.10.1200.10">
    <property type="entry name" value="ACP-like"/>
    <property type="match status" value="1"/>
</dbReference>
<protein>
    <submittedName>
        <fullName evidence="4">Acyl carrier protein</fullName>
    </submittedName>
</protein>
<proteinExistence type="predicted"/>
<dbReference type="InterPro" id="IPR036736">
    <property type="entry name" value="ACP-like_sf"/>
</dbReference>
<dbReference type="InterPro" id="IPR006162">
    <property type="entry name" value="Ppantetheine_attach_site"/>
</dbReference>
<dbReference type="EMBL" id="JAGSOG010000124">
    <property type="protein sequence ID" value="MBR7836093.1"/>
    <property type="molecule type" value="Genomic_DNA"/>
</dbReference>
<keyword evidence="5" id="KW-1185">Reference proteome</keyword>
<comment type="caution">
    <text evidence="4">The sequence shown here is derived from an EMBL/GenBank/DDBJ whole genome shotgun (WGS) entry which is preliminary data.</text>
</comment>
<evidence type="ECO:0000256" key="1">
    <source>
        <dbReference type="ARBA" id="ARBA00022450"/>
    </source>
</evidence>
<dbReference type="Pfam" id="PF00550">
    <property type="entry name" value="PP-binding"/>
    <property type="match status" value="1"/>
</dbReference>
<dbReference type="RefSeq" id="WP_212530584.1">
    <property type="nucleotide sequence ID" value="NZ_JAGSOG010000124.1"/>
</dbReference>
<evidence type="ECO:0000313" key="5">
    <source>
        <dbReference type="Proteomes" id="UP000675781"/>
    </source>
</evidence>
<gene>
    <name evidence="4" type="ORF">KDL01_22645</name>
</gene>
<organism evidence="4 5">
    <name type="scientific">Actinospica durhamensis</name>
    <dbReference type="NCBI Taxonomy" id="1508375"/>
    <lineage>
        <taxon>Bacteria</taxon>
        <taxon>Bacillati</taxon>
        <taxon>Actinomycetota</taxon>
        <taxon>Actinomycetes</taxon>
        <taxon>Catenulisporales</taxon>
        <taxon>Actinospicaceae</taxon>
        <taxon>Actinospica</taxon>
    </lineage>
</organism>
<evidence type="ECO:0000256" key="2">
    <source>
        <dbReference type="ARBA" id="ARBA00022553"/>
    </source>
</evidence>
<accession>A0A941ES00</accession>
<dbReference type="AlphaFoldDB" id="A0A941ES00"/>
<dbReference type="SUPFAM" id="SSF47336">
    <property type="entry name" value="ACP-like"/>
    <property type="match status" value="1"/>
</dbReference>
<keyword evidence="2" id="KW-0597">Phosphoprotein</keyword>
<keyword evidence="1" id="KW-0596">Phosphopantetheine</keyword>
<dbReference type="PROSITE" id="PS50075">
    <property type="entry name" value="CARRIER"/>
    <property type="match status" value="1"/>
</dbReference>
<dbReference type="PROSITE" id="PS00012">
    <property type="entry name" value="PHOSPHOPANTETHEINE"/>
    <property type="match status" value="1"/>
</dbReference>
<dbReference type="Proteomes" id="UP000675781">
    <property type="component" value="Unassembled WGS sequence"/>
</dbReference>
<sequence length="81" mass="8995">MDINDEIEYLRLWESVLQAPIGPDEDLVTAGVDSLRATTLLTRISEAYDVDLDLWDLLDAATPRRVRELVKAAAADPVTGR</sequence>